<dbReference type="PANTHER" id="PTHR43129">
    <property type="entry name" value="FOSMIDOMYCIN RESISTANCE PROTEIN"/>
    <property type="match status" value="1"/>
</dbReference>
<dbReference type="EMBL" id="FSRU01000002">
    <property type="protein sequence ID" value="SIO61177.1"/>
    <property type="molecule type" value="Genomic_DNA"/>
</dbReference>
<evidence type="ECO:0000259" key="5">
    <source>
        <dbReference type="PROSITE" id="PS50850"/>
    </source>
</evidence>
<dbReference type="InterPro" id="IPR020846">
    <property type="entry name" value="MFS_dom"/>
</dbReference>
<feature type="transmembrane region" description="Helical" evidence="4">
    <location>
        <begin position="270"/>
        <end position="289"/>
    </location>
</feature>
<dbReference type="SUPFAM" id="SSF103473">
    <property type="entry name" value="MFS general substrate transporter"/>
    <property type="match status" value="1"/>
</dbReference>
<keyword evidence="3 4" id="KW-0472">Membrane</keyword>
<evidence type="ECO:0000313" key="7">
    <source>
        <dbReference type="Proteomes" id="UP000185151"/>
    </source>
</evidence>
<reference evidence="6 7" key="1">
    <citation type="submission" date="2016-11" db="EMBL/GenBank/DDBJ databases">
        <authorList>
            <person name="Jaros S."/>
            <person name="Januszkiewicz K."/>
            <person name="Wedrychowicz H."/>
        </authorList>
    </citation>
    <scope>NUCLEOTIDE SEQUENCE [LARGE SCALE GENOMIC DNA]</scope>
    <source>
        <strain evidence="6 7">GAS95</strain>
    </source>
</reference>
<feature type="transmembrane region" description="Helical" evidence="4">
    <location>
        <begin position="186"/>
        <end position="208"/>
    </location>
</feature>
<dbReference type="CDD" id="cd17478">
    <property type="entry name" value="MFS_FsR"/>
    <property type="match status" value="1"/>
</dbReference>
<evidence type="ECO:0000256" key="2">
    <source>
        <dbReference type="ARBA" id="ARBA00022989"/>
    </source>
</evidence>
<dbReference type="GO" id="GO:0005886">
    <property type="term" value="C:plasma membrane"/>
    <property type="evidence" value="ECO:0007669"/>
    <property type="project" value="TreeGrafter"/>
</dbReference>
<dbReference type="Pfam" id="PF07690">
    <property type="entry name" value="MFS_1"/>
    <property type="match status" value="1"/>
</dbReference>
<evidence type="ECO:0000256" key="4">
    <source>
        <dbReference type="SAM" id="Phobius"/>
    </source>
</evidence>
<feature type="transmembrane region" description="Helical" evidence="4">
    <location>
        <begin position="30"/>
        <end position="57"/>
    </location>
</feature>
<dbReference type="GO" id="GO:0022857">
    <property type="term" value="F:transmembrane transporter activity"/>
    <property type="evidence" value="ECO:0007669"/>
    <property type="project" value="InterPro"/>
</dbReference>
<keyword evidence="1 4" id="KW-0812">Transmembrane</keyword>
<feature type="transmembrane region" description="Helical" evidence="4">
    <location>
        <begin position="301"/>
        <end position="320"/>
    </location>
</feature>
<dbReference type="InterPro" id="IPR036259">
    <property type="entry name" value="MFS_trans_sf"/>
</dbReference>
<feature type="transmembrane region" description="Helical" evidence="4">
    <location>
        <begin position="358"/>
        <end position="381"/>
    </location>
</feature>
<feature type="transmembrane region" description="Helical" evidence="4">
    <location>
        <begin position="232"/>
        <end position="250"/>
    </location>
</feature>
<dbReference type="RefSeq" id="WP_074300176.1">
    <property type="nucleotide sequence ID" value="NZ_FSRU01000002.1"/>
</dbReference>
<gene>
    <name evidence="6" type="ORF">SAMN05444165_5144</name>
</gene>
<evidence type="ECO:0000256" key="3">
    <source>
        <dbReference type="ARBA" id="ARBA00023136"/>
    </source>
</evidence>
<name>A0A1N6KXQ5_9BURK</name>
<proteinExistence type="predicted"/>
<organism evidence="6 7">
    <name type="scientific">Paraburkholderia phenazinium</name>
    <dbReference type="NCBI Taxonomy" id="60549"/>
    <lineage>
        <taxon>Bacteria</taxon>
        <taxon>Pseudomonadati</taxon>
        <taxon>Pseudomonadota</taxon>
        <taxon>Betaproteobacteria</taxon>
        <taxon>Burkholderiales</taxon>
        <taxon>Burkholderiaceae</taxon>
        <taxon>Paraburkholderia</taxon>
    </lineage>
</organism>
<dbReference type="Proteomes" id="UP000185151">
    <property type="component" value="Unassembled WGS sequence"/>
</dbReference>
<accession>A0A1N6KXQ5</accession>
<dbReference type="AlphaFoldDB" id="A0A1N6KXQ5"/>
<dbReference type="InterPro" id="IPR011701">
    <property type="entry name" value="MFS"/>
</dbReference>
<feature type="transmembrane region" description="Helical" evidence="4">
    <location>
        <begin position="111"/>
        <end position="137"/>
    </location>
</feature>
<dbReference type="OrthoDB" id="9770492at2"/>
<dbReference type="PANTHER" id="PTHR43129:SF1">
    <property type="entry name" value="FOSMIDOMYCIN RESISTANCE PROTEIN"/>
    <property type="match status" value="1"/>
</dbReference>
<protein>
    <submittedName>
        <fullName evidence="6">MFS transporter, FSR family, fosmidomycin resistance protein</fullName>
    </submittedName>
</protein>
<keyword evidence="7" id="KW-1185">Reference proteome</keyword>
<sequence>METSLDKTALAGAASGPAASPLATKAQRTVYSVLGAISFSHLINDMIQSLILAIYPMLKANFSLSFGQIGLITLTYQITASLLQPLIGIYTDKHPKPYSLPVGMGFTLAGLLLMSVAPSFGILLVAAALVGCGSSVFHPESSRVARMASGGQHGLAQSLFQVGGNAGSSLGPLLAALIIIPHGQRSIAWVSVAALVAIFVLTQIGRWYKRHPATKKARGAQAGHATLSRSKVLFAMGVLVLLVFSKYFYLASINSYFTFYLIAKFHLPVQAAQVHLFVFLAAVAAGTIIGGPIGDRIGRKYVIWVSILGVAPFTLLLPYANLFWTGVLTVVIGVVLASAFSAILVYAQELIPGKVGMVAGLFFGFAFGLGGIGAAVLGQLADATSIAYVYKVCSFLPLIGVLTVFLPNIEGKRAKA</sequence>
<dbReference type="Gene3D" id="1.20.1250.20">
    <property type="entry name" value="MFS general substrate transporter like domains"/>
    <property type="match status" value="2"/>
</dbReference>
<feature type="transmembrane region" description="Helical" evidence="4">
    <location>
        <begin position="158"/>
        <end position="180"/>
    </location>
</feature>
<dbReference type="PROSITE" id="PS50850">
    <property type="entry name" value="MFS"/>
    <property type="match status" value="1"/>
</dbReference>
<feature type="domain" description="Major facilitator superfamily (MFS) profile" evidence="5">
    <location>
        <begin position="33"/>
        <end position="412"/>
    </location>
</feature>
<keyword evidence="2 4" id="KW-1133">Transmembrane helix</keyword>
<feature type="transmembrane region" description="Helical" evidence="4">
    <location>
        <begin position="387"/>
        <end position="406"/>
    </location>
</feature>
<feature type="transmembrane region" description="Helical" evidence="4">
    <location>
        <begin position="326"/>
        <end position="346"/>
    </location>
</feature>
<evidence type="ECO:0000313" key="6">
    <source>
        <dbReference type="EMBL" id="SIO61177.1"/>
    </source>
</evidence>
<evidence type="ECO:0000256" key="1">
    <source>
        <dbReference type="ARBA" id="ARBA00022692"/>
    </source>
</evidence>
<feature type="transmembrane region" description="Helical" evidence="4">
    <location>
        <begin position="69"/>
        <end position="91"/>
    </location>
</feature>